<proteinExistence type="predicted"/>
<name>A0ABR3LUH9_9TELE</name>
<dbReference type="EMBL" id="JAYMGO010000018">
    <property type="protein sequence ID" value="KAL1256498.1"/>
    <property type="molecule type" value="Genomic_DNA"/>
</dbReference>
<accession>A0ABR3LUH9</accession>
<comment type="caution">
    <text evidence="2">The sequence shown here is derived from an EMBL/GenBank/DDBJ whole genome shotgun (WGS) entry which is preliminary data.</text>
</comment>
<keyword evidence="3" id="KW-1185">Reference proteome</keyword>
<feature type="compositionally biased region" description="Basic residues" evidence="1">
    <location>
        <begin position="206"/>
        <end position="228"/>
    </location>
</feature>
<evidence type="ECO:0000313" key="2">
    <source>
        <dbReference type="EMBL" id="KAL1256498.1"/>
    </source>
</evidence>
<dbReference type="Proteomes" id="UP001558613">
    <property type="component" value="Unassembled WGS sequence"/>
</dbReference>
<feature type="region of interest" description="Disordered" evidence="1">
    <location>
        <begin position="186"/>
        <end position="241"/>
    </location>
</feature>
<evidence type="ECO:0000313" key="3">
    <source>
        <dbReference type="Proteomes" id="UP001558613"/>
    </source>
</evidence>
<protein>
    <submittedName>
        <fullName evidence="2">Uncharacterized protein</fullName>
    </submittedName>
</protein>
<reference evidence="2 3" key="1">
    <citation type="submission" date="2023-09" db="EMBL/GenBank/DDBJ databases">
        <authorList>
            <person name="Wang M."/>
        </authorList>
    </citation>
    <scope>NUCLEOTIDE SEQUENCE [LARGE SCALE GENOMIC DNA]</scope>
    <source>
        <strain evidence="2">GT-2023</strain>
        <tissue evidence="2">Liver</tissue>
    </source>
</reference>
<sequence length="241" mass="27270">MAEDNATAPQVHFRAVLPPDFTGDGNESFSQWARRFQVCCETPDAIKVPGWCERARSTATEPFSLPAPAAPQPATIHSLTTESANMLAAQLSDLHLKPIVRDYLHLAEPKTINICKPLNINISLHLMNPTSEDDHLYAPVRTITDHKGVLGQVIIRSKVMTDPDPMTVEMFTLALKGNMLPLMTLSSQSRYRHESEDYSSPEGNRDRRRGKQYYRHRSPSPQRPHSHQVHFTEHQQTGNEW</sequence>
<organism evidence="2 3">
    <name type="scientific">Cirrhinus molitorella</name>
    <name type="common">mud carp</name>
    <dbReference type="NCBI Taxonomy" id="172907"/>
    <lineage>
        <taxon>Eukaryota</taxon>
        <taxon>Metazoa</taxon>
        <taxon>Chordata</taxon>
        <taxon>Craniata</taxon>
        <taxon>Vertebrata</taxon>
        <taxon>Euteleostomi</taxon>
        <taxon>Actinopterygii</taxon>
        <taxon>Neopterygii</taxon>
        <taxon>Teleostei</taxon>
        <taxon>Ostariophysi</taxon>
        <taxon>Cypriniformes</taxon>
        <taxon>Cyprinidae</taxon>
        <taxon>Labeoninae</taxon>
        <taxon>Labeonini</taxon>
        <taxon>Cirrhinus</taxon>
    </lineage>
</organism>
<evidence type="ECO:0000256" key="1">
    <source>
        <dbReference type="SAM" id="MobiDB-lite"/>
    </source>
</evidence>
<gene>
    <name evidence="2" type="ORF">QQF64_012043</name>
</gene>